<dbReference type="PANTHER" id="PTHR31917">
    <property type="entry name" value="AGENET DOMAIN-CONTAINING PROTEIN-RELATED"/>
    <property type="match status" value="1"/>
</dbReference>
<protein>
    <recommendedName>
        <fullName evidence="4">Agenet domain-containing protein</fullName>
    </recommendedName>
</protein>
<accession>A0A8S0TL42</accession>
<feature type="domain" description="Agenet" evidence="4">
    <location>
        <begin position="57"/>
        <end position="125"/>
    </location>
</feature>
<evidence type="ECO:0000313" key="5">
    <source>
        <dbReference type="EMBL" id="CAA3006678.1"/>
    </source>
</evidence>
<feature type="coiled-coil region" evidence="3">
    <location>
        <begin position="745"/>
        <end position="828"/>
    </location>
</feature>
<name>A0A8S0TL42_OLEEU</name>
<dbReference type="SMART" id="SM00743">
    <property type="entry name" value="Agenet"/>
    <property type="match status" value="2"/>
</dbReference>
<proteinExistence type="predicted"/>
<evidence type="ECO:0000256" key="3">
    <source>
        <dbReference type="SAM" id="Coils"/>
    </source>
</evidence>
<sequence>MEYQDLLADENGSELLGEYVNVAFVRSSPPQEEIVDVPRDGWRTGVVRRVMESTAALMFEVGTEVEVLFDAEGCRDVWFPAIIFDKLRNGSFLVEYQSPKVGDEARPLKVTTDPLHIRPRPPLLKRKKFDLLEKVDATFDNGWWSGVITKVLEDSRYLVFFKQINRNREFHHLEIRPHLEWKDGKWITSSKDVSIPSSENGKQGSHICTNDTAVAVRSSGNGNDKCKEEMPCSLKSLGNRMEQSTHRNQETYHVIDPLTKSRHLSPSGSFDTFSQPLKKLKEGKAAASSLATHQQTIFETPSKAVQDGSVSPTSGITVTSSVKPFVPQDLSFNNPYWGRSCQLTFMFKTVTLRAAEKTKNLTSSSMKKSGRTQTPQIGIPELLVEGRELNLVENAANIQKASVNKGLGIVLGLECTELGSSRHKTRIITGIKTLESDGNESLKPVSVREHLSNDLAIQNIKESKQSGTEVNIQKRKRGRPRRILIKTPQTPVTGTAQRGDVLEDEMVTTYCPENEAGSHTSGEVEMSGMKGSVCNQEMTVQKDHENFINDMPKQKNRSVGMMKKTISEVPDASRERTMDSNGVVNEAKKIVAELPGTNLDNEPLSKWIEGTQTPTAFDGSEVLPTRTAEQCIQCCKKQNEITVPSEQQSLPFVKNTMLWKMIESMEVFHRIPQNPHFKPLESYKESSREGLAIGYMVNFSSVVDKALSLQFDDPKSIMDDILETLVDLDRHGFDVRAVRDRITGLGSVKERQEKLRGQLEKINSQIVEKTLEVNKVDKEIDEINQQIRNLHEELSVARSAKKKKNLEVASLQTKLQEVKESINSVKDDFEGLAGAPL</sequence>
<feature type="domain" description="Agenet" evidence="4">
    <location>
        <begin position="127"/>
        <end position="183"/>
    </location>
</feature>
<evidence type="ECO:0000256" key="2">
    <source>
        <dbReference type="ARBA" id="ARBA00022604"/>
    </source>
</evidence>
<dbReference type="Gene3D" id="1.10.287.1490">
    <property type="match status" value="1"/>
</dbReference>
<organism evidence="5 6">
    <name type="scientific">Olea europaea subsp. europaea</name>
    <dbReference type="NCBI Taxonomy" id="158383"/>
    <lineage>
        <taxon>Eukaryota</taxon>
        <taxon>Viridiplantae</taxon>
        <taxon>Streptophyta</taxon>
        <taxon>Embryophyta</taxon>
        <taxon>Tracheophyta</taxon>
        <taxon>Spermatophyta</taxon>
        <taxon>Magnoliopsida</taxon>
        <taxon>eudicotyledons</taxon>
        <taxon>Gunneridae</taxon>
        <taxon>Pentapetalae</taxon>
        <taxon>asterids</taxon>
        <taxon>lamiids</taxon>
        <taxon>Lamiales</taxon>
        <taxon>Oleaceae</taxon>
        <taxon>Oleeae</taxon>
        <taxon>Olea</taxon>
    </lineage>
</organism>
<dbReference type="CDD" id="cd20406">
    <property type="entry name" value="Tudor_Agenet_AtDUF_rpt2_4"/>
    <property type="match status" value="1"/>
</dbReference>
<dbReference type="InterPro" id="IPR007930">
    <property type="entry name" value="DUF724"/>
</dbReference>
<dbReference type="Pfam" id="PF05266">
    <property type="entry name" value="DUF724"/>
    <property type="match status" value="1"/>
</dbReference>
<dbReference type="Gramene" id="OE9A090801T1">
    <property type="protein sequence ID" value="OE9A090801C1"/>
    <property type="gene ID" value="OE9A090801"/>
</dbReference>
<dbReference type="EMBL" id="CACTIH010007263">
    <property type="protein sequence ID" value="CAA3006678.1"/>
    <property type="molecule type" value="Genomic_DNA"/>
</dbReference>
<evidence type="ECO:0000259" key="4">
    <source>
        <dbReference type="SMART" id="SM00743"/>
    </source>
</evidence>
<keyword evidence="1" id="KW-0813">Transport</keyword>
<keyword evidence="3" id="KW-0175">Coiled coil</keyword>
<dbReference type="InterPro" id="IPR014002">
    <property type="entry name" value="Agenet_dom_plant"/>
</dbReference>
<dbReference type="CDD" id="cd20405">
    <property type="entry name" value="Tudor_Agenet_AtDUF_rpt1_3"/>
    <property type="match status" value="1"/>
</dbReference>
<evidence type="ECO:0000256" key="1">
    <source>
        <dbReference type="ARBA" id="ARBA00022448"/>
    </source>
</evidence>
<dbReference type="InterPro" id="IPR008395">
    <property type="entry name" value="Agenet-like_dom"/>
</dbReference>
<dbReference type="PANTHER" id="PTHR31917:SF162">
    <property type="entry name" value="AGENET DOMAIN-CONTAINING PROTEIN"/>
    <property type="match status" value="1"/>
</dbReference>
<reference evidence="5 6" key="1">
    <citation type="submission" date="2019-12" db="EMBL/GenBank/DDBJ databases">
        <authorList>
            <person name="Alioto T."/>
            <person name="Alioto T."/>
            <person name="Gomez Garrido J."/>
        </authorList>
    </citation>
    <scope>NUCLEOTIDE SEQUENCE [LARGE SCALE GENOMIC DNA]</scope>
</reference>
<dbReference type="AlphaFoldDB" id="A0A8S0TL42"/>
<comment type="caution">
    <text evidence="5">The sequence shown here is derived from an EMBL/GenBank/DDBJ whole genome shotgun (WGS) entry which is preliminary data.</text>
</comment>
<evidence type="ECO:0000313" key="6">
    <source>
        <dbReference type="Proteomes" id="UP000594638"/>
    </source>
</evidence>
<dbReference type="OrthoDB" id="687110at2759"/>
<keyword evidence="6" id="KW-1185">Reference proteome</keyword>
<dbReference type="Pfam" id="PF05641">
    <property type="entry name" value="Agenet"/>
    <property type="match status" value="1"/>
</dbReference>
<gene>
    <name evidence="5" type="ORF">OLEA9_A090801</name>
</gene>
<dbReference type="Proteomes" id="UP000594638">
    <property type="component" value="Unassembled WGS sequence"/>
</dbReference>
<keyword evidence="2" id="KW-0341">Growth regulation</keyword>